<dbReference type="PANTHER" id="PTHR30288">
    <property type="entry name" value="FLAGELLAR CAP/ASSEMBLY PROTEIN FLID"/>
    <property type="match status" value="1"/>
</dbReference>
<comment type="similarity">
    <text evidence="1 5">Belongs to the FliD family.</text>
</comment>
<comment type="function">
    <text evidence="5">Required for morphogenesis and for the elongation of the flagellar filament by facilitating polymerization of the flagellin monomers at the tip of growing filament. Forms a capping structure, which prevents flagellin subunits (transported through the central channel of the flagellum) from leaking out without polymerization at the distal end.</text>
</comment>
<dbReference type="InterPro" id="IPR010809">
    <property type="entry name" value="FliD_C"/>
</dbReference>
<evidence type="ECO:0000256" key="2">
    <source>
        <dbReference type="ARBA" id="ARBA00011255"/>
    </source>
</evidence>
<sequence>MTTISTPGIGSGLDINTIVSAYIDAQTVPFEARMEEKESTYTSQITGYGTMRNSVDALQSAIDTLTDTDNYGAMQVSMGSADYFSATIDTTATPGSFDIQVQQLAEAQKLTSGAFVADDPTGEGSLEISLGDSTFTIDVAADATLDDIKEAINDSDLNPGISASIVTDDDGAHLVLNSSQTGLTNQINITAYDATDTEIVDGTGLGKLQFDSSDVANSQMAETQAAQDAILVIDGSLTITNDSNTFEEAIEGVTFTVTDVHEDGDSTSITISENTAQLENAIKGFVDAYNSYLETSKSLQYTNVDAEITAALAGDATARMMDRQFRTVVSSVYGDSDFNSLTSIGITVNEDGYFDVDSDVLSDAVANNTDDLMTFFIGTDDEPGMGAKLQAQIEIYSGSDGILSTRVDTLTGQVERLDDERETFAERIETQEAQLYSKFNAMDATVAALNNTLSFVTSQLDNLPGVISNDD</sequence>
<keyword evidence="8" id="KW-0282">Flagellum</keyword>
<dbReference type="Pfam" id="PF07195">
    <property type="entry name" value="FliD_C"/>
    <property type="match status" value="1"/>
</dbReference>
<feature type="coiled-coil region" evidence="5">
    <location>
        <begin position="407"/>
        <end position="434"/>
    </location>
</feature>
<evidence type="ECO:0000256" key="4">
    <source>
        <dbReference type="ARBA" id="ARBA00023143"/>
    </source>
</evidence>
<evidence type="ECO:0000259" key="7">
    <source>
        <dbReference type="Pfam" id="PF07195"/>
    </source>
</evidence>
<comment type="subcellular location">
    <subcellularLocation>
        <location evidence="5">Secreted</location>
    </subcellularLocation>
    <subcellularLocation>
        <location evidence="5">Bacterial flagellum</location>
    </subcellularLocation>
</comment>
<protein>
    <recommendedName>
        <fullName evidence="5">Flagellar hook-associated protein 2</fullName>
        <shortName evidence="5">HAP2</shortName>
    </recommendedName>
    <alternativeName>
        <fullName evidence="5">Flagellar cap protein</fullName>
    </alternativeName>
</protein>
<organism evidence="8 9">
    <name type="scientific">Neiella holothuriorum</name>
    <dbReference type="NCBI Taxonomy" id="2870530"/>
    <lineage>
        <taxon>Bacteria</taxon>
        <taxon>Pseudomonadati</taxon>
        <taxon>Pseudomonadota</taxon>
        <taxon>Gammaproteobacteria</taxon>
        <taxon>Alteromonadales</taxon>
        <taxon>Echinimonadaceae</taxon>
        <taxon>Neiella</taxon>
    </lineage>
</organism>
<dbReference type="EMBL" id="JAHZSS010000006">
    <property type="protein sequence ID" value="MBW8190813.1"/>
    <property type="molecule type" value="Genomic_DNA"/>
</dbReference>
<dbReference type="InterPro" id="IPR003481">
    <property type="entry name" value="FliD_N"/>
</dbReference>
<feature type="domain" description="Flagellar hook-associated protein 2 N-terminal" evidence="6">
    <location>
        <begin position="11"/>
        <end position="108"/>
    </location>
</feature>
<accession>A0ABS7EES0</accession>
<comment type="subunit">
    <text evidence="2 5">Homopentamer.</text>
</comment>
<proteinExistence type="inferred from homology"/>
<reference evidence="8" key="1">
    <citation type="submission" date="2021-07" db="EMBL/GenBank/DDBJ databases">
        <title>Neiella marina sp. nov., isolated from the intestinal content of sea cucumber Apostichopus japonicus.</title>
        <authorList>
            <person name="Bai X."/>
        </authorList>
    </citation>
    <scope>NUCLEOTIDE SEQUENCE</scope>
    <source>
        <strain evidence="8">126</strain>
    </source>
</reference>
<dbReference type="InterPro" id="IPR040026">
    <property type="entry name" value="FliD"/>
</dbReference>
<evidence type="ECO:0000256" key="3">
    <source>
        <dbReference type="ARBA" id="ARBA00023054"/>
    </source>
</evidence>
<evidence type="ECO:0000256" key="5">
    <source>
        <dbReference type="RuleBase" id="RU362066"/>
    </source>
</evidence>
<keyword evidence="9" id="KW-1185">Reference proteome</keyword>
<name>A0ABS7EES0_9GAMM</name>
<dbReference type="InterPro" id="IPR010810">
    <property type="entry name" value="Flagellin_hook_IN_motif"/>
</dbReference>
<gene>
    <name evidence="8" type="primary">fliD</name>
    <name evidence="8" type="ORF">K0504_07180</name>
</gene>
<keyword evidence="3 5" id="KW-0175">Coiled coil</keyword>
<evidence type="ECO:0000313" key="9">
    <source>
        <dbReference type="Proteomes" id="UP001166251"/>
    </source>
</evidence>
<evidence type="ECO:0000313" key="8">
    <source>
        <dbReference type="EMBL" id="MBW8190813.1"/>
    </source>
</evidence>
<evidence type="ECO:0000259" key="6">
    <source>
        <dbReference type="Pfam" id="PF02465"/>
    </source>
</evidence>
<evidence type="ECO:0000256" key="1">
    <source>
        <dbReference type="ARBA" id="ARBA00009764"/>
    </source>
</evidence>
<dbReference type="Proteomes" id="UP001166251">
    <property type="component" value="Unassembled WGS sequence"/>
</dbReference>
<comment type="caution">
    <text evidence="8">The sequence shown here is derived from an EMBL/GenBank/DDBJ whole genome shotgun (WGS) entry which is preliminary data.</text>
</comment>
<dbReference type="Pfam" id="PF02465">
    <property type="entry name" value="FliD_N"/>
    <property type="match status" value="1"/>
</dbReference>
<keyword evidence="4 5" id="KW-0975">Bacterial flagellum</keyword>
<feature type="domain" description="Flagellar hook-associated protein 2 C-terminal" evidence="7">
    <location>
        <begin position="226"/>
        <end position="450"/>
    </location>
</feature>
<keyword evidence="5" id="KW-0964">Secreted</keyword>
<dbReference type="PANTHER" id="PTHR30288:SF0">
    <property type="entry name" value="FLAGELLAR HOOK-ASSOCIATED PROTEIN 2"/>
    <property type="match status" value="1"/>
</dbReference>
<keyword evidence="8" id="KW-0966">Cell projection</keyword>
<dbReference type="RefSeq" id="WP_220103494.1">
    <property type="nucleotide sequence ID" value="NZ_JAHZSS010000006.1"/>
</dbReference>
<keyword evidence="8" id="KW-0969">Cilium</keyword>
<dbReference type="Pfam" id="PF07196">
    <property type="entry name" value="Flagellin_IN"/>
    <property type="match status" value="1"/>
</dbReference>